<sequence length="497" mass="55452">MQMEPLSSASSSASSLASTSPSTSSGSSKRVLKRYSEALAAFASGLAQDSKSVQLLSGFVETAMKSPLRASLEPIYRQLQAMNFDKSPFVITSVVGQELLAAGHYWAAVVVLKRYSEALAAFASGLAQDSKSVQLLSGFVETAMKSPLRASLEPIYRQLQAMNFDKSPFVITSVVGQELLAAGHYWAAVVVLESSLKIGSRSLKLRGSVFSALGSAYWALNKLDKAISYMQQDLQVLYTSLLLEITSILMSIPRVAESIVRVNPFYTYTFPKAIKRRVCPDSEQLPIHIMMSYTVSESLGDSLGECRAHGNLGSAFFSFTLMFSRDRRVAKVDHNRYFKFVWDVRRYREWRDPPHINNALSSHKQCLKLVRQIGDPLAEAREIGNVGAVYLASGDFENALECHLEHVKLARLLGNKAEEARAYSNLGSAHHYRRNYEQAIHFHEQVLRISQEIGDRMIESKAYAGLGHASRCMGDLLQAKRWHERQLNIGYQWFLSK</sequence>
<evidence type="ECO:0000313" key="4">
    <source>
        <dbReference type="Proteomes" id="UP000728032"/>
    </source>
</evidence>
<name>A0A7R9LHA5_9ACAR</name>
<dbReference type="AlphaFoldDB" id="A0A7R9LHA5"/>
<feature type="repeat" description="TPR" evidence="1">
    <location>
        <begin position="420"/>
        <end position="453"/>
    </location>
</feature>
<dbReference type="SMART" id="SM00028">
    <property type="entry name" value="TPR"/>
    <property type="match status" value="5"/>
</dbReference>
<evidence type="ECO:0000256" key="1">
    <source>
        <dbReference type="PROSITE-ProRule" id="PRU00339"/>
    </source>
</evidence>
<organism evidence="3">
    <name type="scientific">Oppiella nova</name>
    <dbReference type="NCBI Taxonomy" id="334625"/>
    <lineage>
        <taxon>Eukaryota</taxon>
        <taxon>Metazoa</taxon>
        <taxon>Ecdysozoa</taxon>
        <taxon>Arthropoda</taxon>
        <taxon>Chelicerata</taxon>
        <taxon>Arachnida</taxon>
        <taxon>Acari</taxon>
        <taxon>Acariformes</taxon>
        <taxon>Sarcoptiformes</taxon>
        <taxon>Oribatida</taxon>
        <taxon>Brachypylina</taxon>
        <taxon>Oppioidea</taxon>
        <taxon>Oppiidae</taxon>
        <taxon>Oppiella</taxon>
    </lineage>
</organism>
<evidence type="ECO:0000256" key="2">
    <source>
        <dbReference type="SAM" id="MobiDB-lite"/>
    </source>
</evidence>
<keyword evidence="1" id="KW-0802">TPR repeat</keyword>
<dbReference type="InterPro" id="IPR011990">
    <property type="entry name" value="TPR-like_helical_dom_sf"/>
</dbReference>
<evidence type="ECO:0000313" key="3">
    <source>
        <dbReference type="EMBL" id="CAD7641615.1"/>
    </source>
</evidence>
<dbReference type="PANTHER" id="PTHR10098">
    <property type="entry name" value="RAPSYN-RELATED"/>
    <property type="match status" value="1"/>
</dbReference>
<dbReference type="Pfam" id="PF13176">
    <property type="entry name" value="TPR_7"/>
    <property type="match status" value="1"/>
</dbReference>
<dbReference type="OrthoDB" id="626167at2759"/>
<protein>
    <submittedName>
        <fullName evidence="3">Uncharacterized protein</fullName>
    </submittedName>
</protein>
<keyword evidence="4" id="KW-1185">Reference proteome</keyword>
<dbReference type="PROSITE" id="PS50005">
    <property type="entry name" value="TPR"/>
    <property type="match status" value="1"/>
</dbReference>
<dbReference type="EMBL" id="OC915710">
    <property type="protein sequence ID" value="CAD7641615.1"/>
    <property type="molecule type" value="Genomic_DNA"/>
</dbReference>
<dbReference type="PANTHER" id="PTHR10098:SF108">
    <property type="entry name" value="TETRATRICOPEPTIDE REPEAT PROTEIN 28"/>
    <property type="match status" value="1"/>
</dbReference>
<dbReference type="SUPFAM" id="SSF48452">
    <property type="entry name" value="TPR-like"/>
    <property type="match status" value="2"/>
</dbReference>
<reference evidence="3" key="1">
    <citation type="submission" date="2020-11" db="EMBL/GenBank/DDBJ databases">
        <authorList>
            <person name="Tran Van P."/>
        </authorList>
    </citation>
    <scope>NUCLEOTIDE SEQUENCE</scope>
</reference>
<gene>
    <name evidence="3" type="ORF">ONB1V03_LOCUS3189</name>
</gene>
<dbReference type="EMBL" id="CAJPVJ010000885">
    <property type="protein sequence ID" value="CAG2163615.1"/>
    <property type="molecule type" value="Genomic_DNA"/>
</dbReference>
<dbReference type="Gene3D" id="1.25.40.10">
    <property type="entry name" value="Tetratricopeptide repeat domain"/>
    <property type="match status" value="2"/>
</dbReference>
<dbReference type="Proteomes" id="UP000728032">
    <property type="component" value="Unassembled WGS sequence"/>
</dbReference>
<accession>A0A7R9LHA5</accession>
<proteinExistence type="predicted"/>
<feature type="region of interest" description="Disordered" evidence="2">
    <location>
        <begin position="1"/>
        <end position="28"/>
    </location>
</feature>
<dbReference type="Pfam" id="PF13424">
    <property type="entry name" value="TPR_12"/>
    <property type="match status" value="1"/>
</dbReference>
<dbReference type="InterPro" id="IPR019734">
    <property type="entry name" value="TPR_rpt"/>
</dbReference>